<dbReference type="SUPFAM" id="SSF141086">
    <property type="entry name" value="Agglutinin HPA-like"/>
    <property type="match status" value="1"/>
</dbReference>
<dbReference type="Pfam" id="PF09458">
    <property type="entry name" value="H_lectin"/>
    <property type="match status" value="1"/>
</dbReference>
<evidence type="ECO:0000259" key="1">
    <source>
        <dbReference type="Pfam" id="PF09458"/>
    </source>
</evidence>
<dbReference type="GO" id="GO:0030246">
    <property type="term" value="F:carbohydrate binding"/>
    <property type="evidence" value="ECO:0007669"/>
    <property type="project" value="InterPro"/>
</dbReference>
<protein>
    <recommendedName>
        <fullName evidence="1">H-type lectin domain-containing protein</fullName>
    </recommendedName>
</protein>
<evidence type="ECO:0000313" key="3">
    <source>
        <dbReference type="Proteomes" id="UP001365542"/>
    </source>
</evidence>
<organism evidence="2 3">
    <name type="scientific">Orbilia ellipsospora</name>
    <dbReference type="NCBI Taxonomy" id="2528407"/>
    <lineage>
        <taxon>Eukaryota</taxon>
        <taxon>Fungi</taxon>
        <taxon>Dikarya</taxon>
        <taxon>Ascomycota</taxon>
        <taxon>Pezizomycotina</taxon>
        <taxon>Orbiliomycetes</taxon>
        <taxon>Orbiliales</taxon>
        <taxon>Orbiliaceae</taxon>
        <taxon>Orbilia</taxon>
    </lineage>
</organism>
<dbReference type="GO" id="GO:0007155">
    <property type="term" value="P:cell adhesion"/>
    <property type="evidence" value="ECO:0007669"/>
    <property type="project" value="InterPro"/>
</dbReference>
<accession>A0AAV9XNF1</accession>
<feature type="domain" description="H-type lectin" evidence="1">
    <location>
        <begin position="307"/>
        <end position="372"/>
    </location>
</feature>
<dbReference type="InterPro" id="IPR037221">
    <property type="entry name" value="H-type_lectin_dom_sf"/>
</dbReference>
<dbReference type="Gene3D" id="2.60.40.2080">
    <property type="match status" value="1"/>
</dbReference>
<comment type="caution">
    <text evidence="2">The sequence shown here is derived from an EMBL/GenBank/DDBJ whole genome shotgun (WGS) entry which is preliminary data.</text>
</comment>
<keyword evidence="3" id="KW-1185">Reference proteome</keyword>
<dbReference type="InterPro" id="IPR019019">
    <property type="entry name" value="H-type_lectin_domain"/>
</dbReference>
<dbReference type="Proteomes" id="UP001365542">
    <property type="component" value="Unassembled WGS sequence"/>
</dbReference>
<name>A0AAV9XNF1_9PEZI</name>
<evidence type="ECO:0000313" key="2">
    <source>
        <dbReference type="EMBL" id="KAK6543514.1"/>
    </source>
</evidence>
<gene>
    <name evidence="2" type="ORF">TWF694_000260</name>
</gene>
<sequence>MASQLPQKYEEYAQACRNIWQFEVIDRLVAIRPLLDNYSSALGTTPEDLIEHFKTSYAREIPSVDSLQSPFTEQGRLAIVKTANDWFASKKNKLEELVDSLRQDIRDQSDEKVSSDDERIEIARDLSVESRSIQQLITRPGNLPDTDWEKATDLQSLKAIKDVYTKLVEEYDNKNQRDIVFDRSGYHARKILEVLRGFQTARTNLGKELSKSGLALSTSDINISASFQNLSQALGQLYKDMRKKAAKFSSLEDSVENVHKICEEIPAIARDYKYTPIGNQAKPYYHAAGARRSDFYRLPSETGDFSRKVKYQSAYTKAPAVAYGLNFLDVNLDSSVPFSLQCAAKDISKTGTILSVTAGAGAKLNAAGLSWVELGQTHPAHFRTGILEIGKLDNGNSETIVELHGLGQPINVITWIIGFEFAKGAANCLLETQARDITLNGFKSVVKGQGLVRAQIGWLSFYENAQGVNIAESGDLNVAKKGQATPVIYPEFLSSKFKNTPSIFTALRKIQVDNPPNGTNLRIGIFEDQWVEAEPEYLLLACKADVGSFSGFQAVVNFLAIERNE</sequence>
<dbReference type="AlphaFoldDB" id="A0AAV9XNF1"/>
<reference evidence="2 3" key="1">
    <citation type="submission" date="2019-10" db="EMBL/GenBank/DDBJ databases">
        <authorList>
            <person name="Palmer J.M."/>
        </authorList>
    </citation>
    <scope>NUCLEOTIDE SEQUENCE [LARGE SCALE GENOMIC DNA]</scope>
    <source>
        <strain evidence="2 3">TWF694</strain>
    </source>
</reference>
<proteinExistence type="predicted"/>
<dbReference type="EMBL" id="JAVHJO010000001">
    <property type="protein sequence ID" value="KAK6543514.1"/>
    <property type="molecule type" value="Genomic_DNA"/>
</dbReference>